<name>A0AAQ1P718_9PSED</name>
<comment type="caution">
    <text evidence="2">The sequence shown here is derived from an EMBL/GenBank/DDBJ whole genome shotgun (WGS) entry which is preliminary data.</text>
</comment>
<feature type="compositionally biased region" description="Low complexity" evidence="1">
    <location>
        <begin position="9"/>
        <end position="20"/>
    </location>
</feature>
<keyword evidence="3" id="KW-1185">Reference proteome</keyword>
<gene>
    <name evidence="2" type="ORF">JV551A3_V1_690032</name>
</gene>
<evidence type="ECO:0000313" key="2">
    <source>
        <dbReference type="EMBL" id="SPO59716.1"/>
    </source>
</evidence>
<dbReference type="Proteomes" id="UP000294335">
    <property type="component" value="Unassembled WGS sequence"/>
</dbReference>
<feature type="region of interest" description="Disordered" evidence="1">
    <location>
        <begin position="1"/>
        <end position="21"/>
    </location>
</feature>
<organism evidence="2 3">
    <name type="scientific">Pseudomonas inefficax</name>
    <dbReference type="NCBI Taxonomy" id="2078786"/>
    <lineage>
        <taxon>Bacteria</taxon>
        <taxon>Pseudomonadati</taxon>
        <taxon>Pseudomonadota</taxon>
        <taxon>Gammaproteobacteria</taxon>
        <taxon>Pseudomonadales</taxon>
        <taxon>Pseudomonadaceae</taxon>
        <taxon>Pseudomonas</taxon>
    </lineage>
</organism>
<dbReference type="AlphaFoldDB" id="A0AAQ1P718"/>
<accession>A0AAQ1P718</accession>
<proteinExistence type="predicted"/>
<dbReference type="EMBL" id="OPYN01000069">
    <property type="protein sequence ID" value="SPO59716.1"/>
    <property type="molecule type" value="Genomic_DNA"/>
</dbReference>
<evidence type="ECO:0000313" key="3">
    <source>
        <dbReference type="Proteomes" id="UP000294335"/>
    </source>
</evidence>
<protein>
    <submittedName>
        <fullName evidence="2">Uncharacterized protein</fullName>
    </submittedName>
</protein>
<sequence>MAVKKTAETDAAADAAESAVVPGADGTDTILAAAEPAGVTFTDRVFTSRSLFLQAGDDLREFKVQAGRVTVQADNAEALAFLRGHADLQQLDG</sequence>
<dbReference type="RefSeq" id="WP_133978529.1">
    <property type="nucleotide sequence ID" value="NZ_OPYN01000069.1"/>
</dbReference>
<reference evidence="2 3" key="1">
    <citation type="submission" date="2018-02" db="EMBL/GenBank/DDBJ databases">
        <authorList>
            <person name="Dubost A."/>
        </authorList>
    </citation>
    <scope>NUCLEOTIDE SEQUENCE [LARGE SCALE GENOMIC DNA]</scope>
    <source>
        <strain evidence="3">JV551A3</strain>
    </source>
</reference>
<evidence type="ECO:0000256" key="1">
    <source>
        <dbReference type="SAM" id="MobiDB-lite"/>
    </source>
</evidence>